<proteinExistence type="predicted"/>
<dbReference type="HOGENOM" id="CLU_119363_0_0_2"/>
<evidence type="ECO:0000313" key="2">
    <source>
        <dbReference type="Proteomes" id="UP000019024"/>
    </source>
</evidence>
<dbReference type="RefSeq" id="WP_049953055.1">
    <property type="nucleotide sequence ID" value="NZ_CP007055.1"/>
</dbReference>
<gene>
    <name evidence="1" type="ORF">HALLA_14460</name>
</gene>
<dbReference type="EMBL" id="CP007055">
    <property type="protein sequence ID" value="AHF99811.1"/>
    <property type="molecule type" value="Genomic_DNA"/>
</dbReference>
<dbReference type="eggNOG" id="arCOG06283">
    <property type="taxonomic scope" value="Archaea"/>
</dbReference>
<dbReference type="GeneID" id="25145629"/>
<keyword evidence="2" id="KW-1185">Reference proteome</keyword>
<evidence type="ECO:0000313" key="1">
    <source>
        <dbReference type="EMBL" id="AHF99811.1"/>
    </source>
</evidence>
<reference evidence="1 2" key="1">
    <citation type="submission" date="2014-01" db="EMBL/GenBank/DDBJ databases">
        <authorList>
            <consortium name="DOE Joint Genome Institute"/>
            <person name="Anderson I."/>
            <person name="Huntemann M."/>
            <person name="Han J."/>
            <person name="Chen A."/>
            <person name="Kyrpides N."/>
            <person name="Mavromatis K."/>
            <person name="Markowitz V."/>
            <person name="Palaniappan K."/>
            <person name="Ivanova N."/>
            <person name="Schaumberg A."/>
            <person name="Pati A."/>
            <person name="Liolios K."/>
            <person name="Nordberg H.P."/>
            <person name="Cantor M.N."/>
            <person name="Hua S.X."/>
            <person name="Woyke T."/>
        </authorList>
    </citation>
    <scope>NUCLEOTIDE SEQUENCE [LARGE SCALE GENOMIC DNA]</scope>
    <source>
        <strain evidence="1 2">XH-48</strain>
    </source>
</reference>
<accession>W0JRC5</accession>
<dbReference type="AlphaFoldDB" id="W0JRC5"/>
<dbReference type="STRING" id="797299.HALLA_14460"/>
<protein>
    <submittedName>
        <fullName evidence="1">Uncharacterized protein</fullName>
    </submittedName>
</protein>
<organism evidence="1 2">
    <name type="scientific">Halostagnicola larsenii XH-48</name>
    <dbReference type="NCBI Taxonomy" id="797299"/>
    <lineage>
        <taxon>Archaea</taxon>
        <taxon>Methanobacteriati</taxon>
        <taxon>Methanobacteriota</taxon>
        <taxon>Stenosarchaea group</taxon>
        <taxon>Halobacteria</taxon>
        <taxon>Halobacteriales</taxon>
        <taxon>Natrialbaceae</taxon>
        <taxon>Halostagnicola</taxon>
    </lineage>
</organism>
<dbReference type="KEGG" id="hlr:HALLA_14460"/>
<dbReference type="Proteomes" id="UP000019024">
    <property type="component" value="Chromosome"/>
</dbReference>
<dbReference type="Pfam" id="PF25947">
    <property type="entry name" value="WHD_halo_double"/>
    <property type="match status" value="1"/>
</dbReference>
<sequence length="151" mass="17045">MRFKPVPEPPAELADVATIRAAVPATPDEDIDCCARLIDRTRISDRDEAATWLTYLRALELATDEPAGFARTSMGIDPERLRTAFLERVVGTEAVLETLEATDRPLEAREVSTRVRSRNRVEKPLERTDRILEWAVLLELADSEGGQYRPR</sequence>
<dbReference type="InterPro" id="IPR058821">
    <property type="entry name" value="Double_WHD-containing_halo"/>
</dbReference>
<name>W0JRC5_9EURY</name>